<dbReference type="FunFam" id="2.40.30.20:FF:000004">
    <property type="entry name" value="Riboflavin synthase, alpha subunit"/>
    <property type="match status" value="1"/>
</dbReference>
<feature type="domain" description="Lumazine-binding" evidence="12">
    <location>
        <begin position="97"/>
        <end position="193"/>
    </location>
</feature>
<evidence type="ECO:0000256" key="4">
    <source>
        <dbReference type="ARBA" id="ARBA00011233"/>
    </source>
</evidence>
<reference evidence="13" key="1">
    <citation type="journal article" date="2020" name="mSystems">
        <title>Genome- and Community-Level Interaction Insights into Carbon Utilization and Element Cycling Functions of Hydrothermarchaeota in Hydrothermal Sediment.</title>
        <authorList>
            <person name="Zhou Z."/>
            <person name="Liu Y."/>
            <person name="Xu W."/>
            <person name="Pan J."/>
            <person name="Luo Z.H."/>
            <person name="Li M."/>
        </authorList>
    </citation>
    <scope>NUCLEOTIDE SEQUENCE [LARGE SCALE GENOMIC DNA]</scope>
    <source>
        <strain evidence="13">SpSt-456</strain>
    </source>
</reference>
<dbReference type="PIRSF" id="PIRSF000498">
    <property type="entry name" value="Riboflavin_syn_A"/>
    <property type="match status" value="1"/>
</dbReference>
<keyword evidence="8 13" id="KW-0808">Transferase</keyword>
<dbReference type="AlphaFoldDB" id="A0A832A680"/>
<evidence type="ECO:0000256" key="9">
    <source>
        <dbReference type="ARBA" id="ARBA00022737"/>
    </source>
</evidence>
<dbReference type="InterPro" id="IPR023366">
    <property type="entry name" value="ATP_synth_asu-like_sf"/>
</dbReference>
<evidence type="ECO:0000256" key="1">
    <source>
        <dbReference type="ARBA" id="ARBA00000968"/>
    </source>
</evidence>
<dbReference type="GO" id="GO:0004746">
    <property type="term" value="F:riboflavin synthase activity"/>
    <property type="evidence" value="ECO:0007669"/>
    <property type="project" value="UniProtKB-UniRule"/>
</dbReference>
<protein>
    <recommendedName>
        <fullName evidence="6 10">Riboflavin synthase</fullName>
        <ecNumber evidence="5 10">2.5.1.9</ecNumber>
    </recommendedName>
</protein>
<comment type="pathway">
    <text evidence="3">Cofactor biosynthesis; riboflavin biosynthesis; riboflavin from 2-hydroxy-3-oxobutyl phosphate and 5-amino-6-(D-ribitylamino)uracil: step 2/2.</text>
</comment>
<feature type="domain" description="Lumazine-binding" evidence="12">
    <location>
        <begin position="1"/>
        <end position="96"/>
    </location>
</feature>
<evidence type="ECO:0000313" key="13">
    <source>
        <dbReference type="EMBL" id="HFK96980.1"/>
    </source>
</evidence>
<dbReference type="InterPro" id="IPR001783">
    <property type="entry name" value="Lumazine-bd"/>
</dbReference>
<dbReference type="NCBIfam" id="NF009566">
    <property type="entry name" value="PRK13020.1"/>
    <property type="match status" value="1"/>
</dbReference>
<dbReference type="Pfam" id="PF00677">
    <property type="entry name" value="Lum_binding"/>
    <property type="match status" value="2"/>
</dbReference>
<evidence type="ECO:0000256" key="3">
    <source>
        <dbReference type="ARBA" id="ARBA00004887"/>
    </source>
</evidence>
<dbReference type="EC" id="2.5.1.9" evidence="5 10"/>
<evidence type="ECO:0000256" key="10">
    <source>
        <dbReference type="NCBIfam" id="TIGR00187"/>
    </source>
</evidence>
<dbReference type="PANTHER" id="PTHR21098">
    <property type="entry name" value="RIBOFLAVIN SYNTHASE ALPHA CHAIN"/>
    <property type="match status" value="1"/>
</dbReference>
<dbReference type="Gene3D" id="2.40.30.20">
    <property type="match status" value="2"/>
</dbReference>
<keyword evidence="7" id="KW-0686">Riboflavin biosynthesis</keyword>
<dbReference type="InterPro" id="IPR026017">
    <property type="entry name" value="Lumazine-bd_dom"/>
</dbReference>
<dbReference type="CDD" id="cd00402">
    <property type="entry name" value="Riboflavin_synthase_like"/>
    <property type="match status" value="1"/>
</dbReference>
<evidence type="ECO:0000256" key="6">
    <source>
        <dbReference type="ARBA" id="ARBA00013950"/>
    </source>
</evidence>
<accession>A0A832A680</accession>
<proteinExistence type="predicted"/>
<evidence type="ECO:0000256" key="7">
    <source>
        <dbReference type="ARBA" id="ARBA00022619"/>
    </source>
</evidence>
<gene>
    <name evidence="13" type="ORF">ENS06_06590</name>
</gene>
<comment type="function">
    <text evidence="2">Catalyzes the dismutation of two molecules of 6,7-dimethyl-8-ribityllumazine, resulting in the formation of riboflavin and 5-amino-6-(D-ribitylamino)uracil.</text>
</comment>
<organism evidence="13">
    <name type="scientific">Desulfacinum infernum</name>
    <dbReference type="NCBI Taxonomy" id="35837"/>
    <lineage>
        <taxon>Bacteria</taxon>
        <taxon>Pseudomonadati</taxon>
        <taxon>Thermodesulfobacteriota</taxon>
        <taxon>Syntrophobacteria</taxon>
        <taxon>Syntrophobacterales</taxon>
        <taxon>Syntrophobacteraceae</taxon>
        <taxon>Desulfacinum</taxon>
    </lineage>
</organism>
<name>A0A832A680_9BACT</name>
<evidence type="ECO:0000256" key="2">
    <source>
        <dbReference type="ARBA" id="ARBA00002803"/>
    </source>
</evidence>
<comment type="subunit">
    <text evidence="4">Homotrimer.</text>
</comment>
<evidence type="ECO:0000256" key="11">
    <source>
        <dbReference type="PROSITE-ProRule" id="PRU00524"/>
    </source>
</evidence>
<comment type="caution">
    <text evidence="13">The sequence shown here is derived from an EMBL/GenBank/DDBJ whole genome shotgun (WGS) entry which is preliminary data.</text>
</comment>
<dbReference type="GO" id="GO:0009231">
    <property type="term" value="P:riboflavin biosynthetic process"/>
    <property type="evidence" value="ECO:0007669"/>
    <property type="project" value="UniProtKB-KW"/>
</dbReference>
<dbReference type="SUPFAM" id="SSF63380">
    <property type="entry name" value="Riboflavin synthase domain-like"/>
    <property type="match status" value="2"/>
</dbReference>
<dbReference type="FunFam" id="2.40.30.20:FF:000003">
    <property type="entry name" value="Riboflavin synthase, alpha subunit"/>
    <property type="match status" value="1"/>
</dbReference>
<keyword evidence="9" id="KW-0677">Repeat</keyword>
<dbReference type="NCBIfam" id="TIGR00187">
    <property type="entry name" value="ribE"/>
    <property type="match status" value="1"/>
</dbReference>
<evidence type="ECO:0000256" key="8">
    <source>
        <dbReference type="ARBA" id="ARBA00022679"/>
    </source>
</evidence>
<dbReference type="EMBL" id="DSTK01000019">
    <property type="protein sequence ID" value="HFK96980.1"/>
    <property type="molecule type" value="Genomic_DNA"/>
</dbReference>
<comment type="catalytic activity">
    <reaction evidence="1">
        <text>2 6,7-dimethyl-8-(1-D-ribityl)lumazine + H(+) = 5-amino-6-(D-ribitylamino)uracil + riboflavin</text>
        <dbReference type="Rhea" id="RHEA:20772"/>
        <dbReference type="ChEBI" id="CHEBI:15378"/>
        <dbReference type="ChEBI" id="CHEBI:15934"/>
        <dbReference type="ChEBI" id="CHEBI:57986"/>
        <dbReference type="ChEBI" id="CHEBI:58201"/>
        <dbReference type="EC" id="2.5.1.9"/>
    </reaction>
</comment>
<dbReference type="NCBIfam" id="NF006767">
    <property type="entry name" value="PRK09289.1"/>
    <property type="match status" value="1"/>
</dbReference>
<evidence type="ECO:0000256" key="5">
    <source>
        <dbReference type="ARBA" id="ARBA00012827"/>
    </source>
</evidence>
<dbReference type="PANTHER" id="PTHR21098:SF12">
    <property type="entry name" value="RIBOFLAVIN SYNTHASE"/>
    <property type="match status" value="1"/>
</dbReference>
<feature type="repeat" description="Lumazine-binding" evidence="11">
    <location>
        <begin position="1"/>
        <end position="96"/>
    </location>
</feature>
<dbReference type="PROSITE" id="PS51177">
    <property type="entry name" value="LUMAZINE_BIND"/>
    <property type="match status" value="2"/>
</dbReference>
<evidence type="ECO:0000259" key="12">
    <source>
        <dbReference type="PROSITE" id="PS51177"/>
    </source>
</evidence>
<sequence length="222" mass="23890">MFTGLVECRGTVLRMERHGVDARMMLRSDRTFADMVLGESVAVDGACLTVVAFDGPVFSVDVSAETLAKTTLGSKTPGSVVNLERAVRLGDRLGGHLMQGHVDGLGTLTQKKMEGRSWRFYFTVPEELSPFIVSKGSIAVNGVSLTVNGCAPGRFDVNVIPHTADVTTLGSLVVGERVNIETDILAKYVENMLRAWTKTASGDFPQKSGGVDAAFLRRHGFL</sequence>
<dbReference type="InterPro" id="IPR017938">
    <property type="entry name" value="Riboflavin_synthase-like_b-brl"/>
</dbReference>
<feature type="repeat" description="Lumazine-binding" evidence="11">
    <location>
        <begin position="97"/>
        <end position="193"/>
    </location>
</feature>